<keyword evidence="1" id="KW-0812">Transmembrane</keyword>
<name>A0ABT4BDT3_9ACTN</name>
<feature type="transmembrane region" description="Helical" evidence="1">
    <location>
        <begin position="73"/>
        <end position="91"/>
    </location>
</feature>
<feature type="transmembrane region" description="Helical" evidence="1">
    <location>
        <begin position="12"/>
        <end position="34"/>
    </location>
</feature>
<feature type="transmembrane region" description="Helical" evidence="1">
    <location>
        <begin position="46"/>
        <end position="67"/>
    </location>
</feature>
<gene>
    <name evidence="2" type="ORF">OWR29_42260</name>
</gene>
<keyword evidence="3" id="KW-1185">Reference proteome</keyword>
<feature type="transmembrane region" description="Helical" evidence="1">
    <location>
        <begin position="98"/>
        <end position="115"/>
    </location>
</feature>
<feature type="transmembrane region" description="Helical" evidence="1">
    <location>
        <begin position="121"/>
        <end position="138"/>
    </location>
</feature>
<dbReference type="EMBL" id="JAPNTZ010000021">
    <property type="protein sequence ID" value="MCY1144664.1"/>
    <property type="molecule type" value="Genomic_DNA"/>
</dbReference>
<organism evidence="2 3">
    <name type="scientific">Paractinoplanes pyxinae</name>
    <dbReference type="NCBI Taxonomy" id="2997416"/>
    <lineage>
        <taxon>Bacteria</taxon>
        <taxon>Bacillati</taxon>
        <taxon>Actinomycetota</taxon>
        <taxon>Actinomycetes</taxon>
        <taxon>Micromonosporales</taxon>
        <taxon>Micromonosporaceae</taxon>
        <taxon>Paractinoplanes</taxon>
    </lineage>
</organism>
<comment type="caution">
    <text evidence="2">The sequence shown here is derived from an EMBL/GenBank/DDBJ whole genome shotgun (WGS) entry which is preliminary data.</text>
</comment>
<sequence length="267" mass="28680">MLVDVTPARRGIGRGLVCGAVTAVAIGLVFGQLGEYQVMDYADQDTTIGLVGALLGALGAALVIAVLPLRKRGHAVVPLVLVPVAVVPLVAGLERNNVEAALLWGCAAIAVHVLIERPRATNAVVVVLVVAALLTWGLQHRWRAQKFEAVGLPLFVPQVPGYEVNRTWAGRYIVSMTLRPDDRSNHYLDAVIRENVRCRHDDTDRWVIERETGPDALGLCLPGGAAMTVGPGYLTPDLSPLFDRITVREVDGSVLADHRNGGEMEPD</sequence>
<keyword evidence="1" id="KW-1133">Transmembrane helix</keyword>
<dbReference type="RefSeq" id="WP_267569244.1">
    <property type="nucleotide sequence ID" value="NZ_JAPNTZ010000021.1"/>
</dbReference>
<keyword evidence="1" id="KW-0472">Membrane</keyword>
<accession>A0ABT4BDT3</accession>
<protein>
    <submittedName>
        <fullName evidence="2">Uncharacterized protein</fullName>
    </submittedName>
</protein>
<proteinExistence type="predicted"/>
<dbReference type="Proteomes" id="UP001151002">
    <property type="component" value="Unassembled WGS sequence"/>
</dbReference>
<evidence type="ECO:0000256" key="1">
    <source>
        <dbReference type="SAM" id="Phobius"/>
    </source>
</evidence>
<evidence type="ECO:0000313" key="2">
    <source>
        <dbReference type="EMBL" id="MCY1144664.1"/>
    </source>
</evidence>
<reference evidence="2" key="1">
    <citation type="submission" date="2022-11" db="EMBL/GenBank/DDBJ databases">
        <authorList>
            <person name="Somphong A."/>
            <person name="Phongsopitanun W."/>
        </authorList>
    </citation>
    <scope>NUCLEOTIDE SEQUENCE</scope>
    <source>
        <strain evidence="2">Pm04-4</strain>
    </source>
</reference>
<evidence type="ECO:0000313" key="3">
    <source>
        <dbReference type="Proteomes" id="UP001151002"/>
    </source>
</evidence>